<organism evidence="1 2">
    <name type="scientific">Streptococcus hyointestinalis</name>
    <dbReference type="NCBI Taxonomy" id="1337"/>
    <lineage>
        <taxon>Bacteria</taxon>
        <taxon>Bacillati</taxon>
        <taxon>Bacillota</taxon>
        <taxon>Bacilli</taxon>
        <taxon>Lactobacillales</taxon>
        <taxon>Streptococcaceae</taxon>
        <taxon>Streptococcus</taxon>
    </lineage>
</organism>
<dbReference type="InterPro" id="IPR016787">
    <property type="entry name" value="UCP021328"/>
</dbReference>
<protein>
    <submittedName>
        <fullName evidence="1">Protein of uncharacterized function (DUF2992)</fullName>
    </submittedName>
</protein>
<evidence type="ECO:0000313" key="1">
    <source>
        <dbReference type="EMBL" id="SUN63332.1"/>
    </source>
</evidence>
<dbReference type="PIRSF" id="PIRSF021328">
    <property type="entry name" value="UCP021328"/>
    <property type="match status" value="1"/>
</dbReference>
<keyword evidence="2" id="KW-1185">Reference proteome</keyword>
<dbReference type="OrthoDB" id="4570726at2"/>
<proteinExistence type="predicted"/>
<dbReference type="Pfam" id="PF11208">
    <property type="entry name" value="DUF2992"/>
    <property type="match status" value="1"/>
</dbReference>
<sequence>MKMTVYFDGTFWCALIEYSDTKQHYRAFRYVFGKEPKTADIITFIGKDLTIWMKRQEEISPATSILEIQSSPKKQNPKRMQRELNCAKKQPIVSTKTQLALQKTHDLVKQKRKTAKKKKQRALATYKYQLKQEKRHQKKKGH</sequence>
<accession>A0A380KE13</accession>
<evidence type="ECO:0000313" key="2">
    <source>
        <dbReference type="Proteomes" id="UP000254924"/>
    </source>
</evidence>
<reference evidence="1 2" key="1">
    <citation type="submission" date="2018-06" db="EMBL/GenBank/DDBJ databases">
        <authorList>
            <consortium name="Pathogen Informatics"/>
            <person name="Doyle S."/>
        </authorList>
    </citation>
    <scope>NUCLEOTIDE SEQUENCE [LARGE SCALE GENOMIC DNA]</scope>
    <source>
        <strain evidence="1 2">NCTC12224</strain>
    </source>
</reference>
<dbReference type="AlphaFoldDB" id="A0A380KE13"/>
<dbReference type="EMBL" id="UHFN01000007">
    <property type="protein sequence ID" value="SUN63332.1"/>
    <property type="molecule type" value="Genomic_DNA"/>
</dbReference>
<dbReference type="Proteomes" id="UP000254924">
    <property type="component" value="Unassembled WGS sequence"/>
</dbReference>
<gene>
    <name evidence="1" type="ORF">NCTC12224_02389</name>
</gene>
<name>A0A380KE13_9STRE</name>